<proteinExistence type="predicted"/>
<keyword evidence="3" id="KW-1185">Reference proteome</keyword>
<evidence type="ECO:0000313" key="3">
    <source>
        <dbReference type="Proteomes" id="UP000219642"/>
    </source>
</evidence>
<evidence type="ECO:0000313" key="2">
    <source>
        <dbReference type="EMBL" id="PDO88965.1"/>
    </source>
</evidence>
<feature type="region of interest" description="Disordered" evidence="1">
    <location>
        <begin position="23"/>
        <end position="49"/>
    </location>
</feature>
<sequence>MYTPESILFPYCAPIFAQIRAKNKQHSTPEEEQDAPGAELYGANSKAQGSSRIFIRSFKQ</sequence>
<name>A0ABX4IUV6_9ENTR</name>
<protein>
    <submittedName>
        <fullName evidence="2">Uncharacterized protein</fullName>
    </submittedName>
</protein>
<dbReference type="EMBL" id="NITV01000002">
    <property type="protein sequence ID" value="PDO88965.1"/>
    <property type="molecule type" value="Genomic_DNA"/>
</dbReference>
<evidence type="ECO:0000256" key="1">
    <source>
        <dbReference type="SAM" id="MobiDB-lite"/>
    </source>
</evidence>
<gene>
    <name evidence="2" type="ORF">BK796_03170</name>
</gene>
<organism evidence="2 3">
    <name type="scientific">Kosakonia pseudosacchari</name>
    <dbReference type="NCBI Taxonomy" id="1646340"/>
    <lineage>
        <taxon>Bacteria</taxon>
        <taxon>Pseudomonadati</taxon>
        <taxon>Pseudomonadota</taxon>
        <taxon>Gammaproteobacteria</taxon>
        <taxon>Enterobacterales</taxon>
        <taxon>Enterobacteriaceae</taxon>
        <taxon>Kosakonia</taxon>
    </lineage>
</organism>
<accession>A0ABX4IUV6</accession>
<comment type="caution">
    <text evidence="2">The sequence shown here is derived from an EMBL/GenBank/DDBJ whole genome shotgun (WGS) entry which is preliminary data.</text>
</comment>
<dbReference type="Proteomes" id="UP000219642">
    <property type="component" value="Unassembled WGS sequence"/>
</dbReference>
<reference evidence="2 3" key="1">
    <citation type="submission" date="2017-06" db="EMBL/GenBank/DDBJ databases">
        <title>Draft genome sequence of nitrogen-fixing Kosakonia pseudosacchari strain NN143 isolated from sugarcane roots.</title>
        <authorList>
            <person name="Li Y."/>
            <person name="Li S."/>
            <person name="Lin L."/>
            <person name="Wu X."/>
            <person name="Yang L."/>
            <person name="Li Y."/>
            <person name="An Q."/>
        </authorList>
    </citation>
    <scope>NUCLEOTIDE SEQUENCE [LARGE SCALE GENOMIC DNA]</scope>
    <source>
        <strain evidence="2 3">NN143</strain>
    </source>
</reference>